<reference evidence="2" key="2">
    <citation type="submission" date="2023-02" db="EMBL/GenBank/DDBJ databases">
        <authorList>
            <consortium name="DOE Joint Genome Institute"/>
            <person name="Mondo S.J."/>
            <person name="Chang Y."/>
            <person name="Wang Y."/>
            <person name="Ahrendt S."/>
            <person name="Andreopoulos W."/>
            <person name="Barry K."/>
            <person name="Beard J."/>
            <person name="Benny G.L."/>
            <person name="Blankenship S."/>
            <person name="Bonito G."/>
            <person name="Cuomo C."/>
            <person name="Desiro A."/>
            <person name="Gervers K.A."/>
            <person name="Hundley H."/>
            <person name="Kuo A."/>
            <person name="LaButti K."/>
            <person name="Lang B.F."/>
            <person name="Lipzen A."/>
            <person name="O'Donnell K."/>
            <person name="Pangilinan J."/>
            <person name="Reynolds N."/>
            <person name="Sandor L."/>
            <person name="Smith M.W."/>
            <person name="Tsang A."/>
            <person name="Grigoriev I.V."/>
            <person name="Stajich J.E."/>
            <person name="Spatafora J.W."/>
        </authorList>
    </citation>
    <scope>NUCLEOTIDE SEQUENCE</scope>
    <source>
        <strain evidence="2">RSA 2281</strain>
    </source>
</reference>
<dbReference type="Proteomes" id="UP001209540">
    <property type="component" value="Unassembled WGS sequence"/>
</dbReference>
<keyword evidence="1" id="KW-0812">Transmembrane</keyword>
<name>A0AAD5JWT3_9FUNG</name>
<reference evidence="2" key="1">
    <citation type="journal article" date="2022" name="IScience">
        <title>Evolution of zygomycete secretomes and the origins of terrestrial fungal ecologies.</title>
        <authorList>
            <person name="Chang Y."/>
            <person name="Wang Y."/>
            <person name="Mondo S."/>
            <person name="Ahrendt S."/>
            <person name="Andreopoulos W."/>
            <person name="Barry K."/>
            <person name="Beard J."/>
            <person name="Benny G.L."/>
            <person name="Blankenship S."/>
            <person name="Bonito G."/>
            <person name="Cuomo C."/>
            <person name="Desiro A."/>
            <person name="Gervers K.A."/>
            <person name="Hundley H."/>
            <person name="Kuo A."/>
            <person name="LaButti K."/>
            <person name="Lang B.F."/>
            <person name="Lipzen A."/>
            <person name="O'Donnell K."/>
            <person name="Pangilinan J."/>
            <person name="Reynolds N."/>
            <person name="Sandor L."/>
            <person name="Smith M.E."/>
            <person name="Tsang A."/>
            <person name="Grigoriev I.V."/>
            <person name="Stajich J.E."/>
            <person name="Spatafora J.W."/>
        </authorList>
    </citation>
    <scope>NUCLEOTIDE SEQUENCE</scope>
    <source>
        <strain evidence="2">RSA 2281</strain>
    </source>
</reference>
<keyword evidence="1" id="KW-0472">Membrane</keyword>
<keyword evidence="3" id="KW-1185">Reference proteome</keyword>
<sequence length="66" mass="7563">MNGKVKMQIILLLHCCYFFQMLNDCVPFFLGGGVQSVFFFSTITFVAIYYASYMCKIRNIGKKCIG</sequence>
<evidence type="ECO:0000313" key="2">
    <source>
        <dbReference type="EMBL" id="KAI9258159.1"/>
    </source>
</evidence>
<proteinExistence type="predicted"/>
<evidence type="ECO:0000256" key="1">
    <source>
        <dbReference type="SAM" id="Phobius"/>
    </source>
</evidence>
<comment type="caution">
    <text evidence="2">The sequence shown here is derived from an EMBL/GenBank/DDBJ whole genome shotgun (WGS) entry which is preliminary data.</text>
</comment>
<protein>
    <submittedName>
        <fullName evidence="2">Uncharacterized protein</fullName>
    </submittedName>
</protein>
<dbReference type="AlphaFoldDB" id="A0AAD5JWT3"/>
<dbReference type="EMBL" id="JAIXMP010000019">
    <property type="protein sequence ID" value="KAI9258159.1"/>
    <property type="molecule type" value="Genomic_DNA"/>
</dbReference>
<evidence type="ECO:0000313" key="3">
    <source>
        <dbReference type="Proteomes" id="UP001209540"/>
    </source>
</evidence>
<keyword evidence="1" id="KW-1133">Transmembrane helix</keyword>
<organism evidence="2 3">
    <name type="scientific">Phascolomyces articulosus</name>
    <dbReference type="NCBI Taxonomy" id="60185"/>
    <lineage>
        <taxon>Eukaryota</taxon>
        <taxon>Fungi</taxon>
        <taxon>Fungi incertae sedis</taxon>
        <taxon>Mucoromycota</taxon>
        <taxon>Mucoromycotina</taxon>
        <taxon>Mucoromycetes</taxon>
        <taxon>Mucorales</taxon>
        <taxon>Lichtheimiaceae</taxon>
        <taxon>Phascolomyces</taxon>
    </lineage>
</organism>
<accession>A0AAD5JWT3</accession>
<feature type="transmembrane region" description="Helical" evidence="1">
    <location>
        <begin position="33"/>
        <end position="53"/>
    </location>
</feature>
<gene>
    <name evidence="2" type="ORF">BDA99DRAFT_515398</name>
</gene>